<gene>
    <name evidence="2" type="ORF">NDOAJMFA_00016</name>
</gene>
<keyword evidence="1" id="KW-0472">Membrane</keyword>
<evidence type="ECO:0000313" key="2">
    <source>
        <dbReference type="EMBL" id="QNO53166.1"/>
    </source>
</evidence>
<organism evidence="2">
    <name type="scientific">Candidatus Methanophagaceae archaeon ANME-1 ERB6</name>
    <dbReference type="NCBI Taxonomy" id="2759912"/>
    <lineage>
        <taxon>Archaea</taxon>
        <taxon>Methanobacteriati</taxon>
        <taxon>Methanobacteriota</taxon>
        <taxon>Stenosarchaea group</taxon>
        <taxon>Methanomicrobia</taxon>
        <taxon>Candidatus Methanophagales</taxon>
        <taxon>Candidatus Methanophagaceae</taxon>
    </lineage>
</organism>
<feature type="transmembrane region" description="Helical" evidence="1">
    <location>
        <begin position="12"/>
        <end position="31"/>
    </location>
</feature>
<evidence type="ECO:0000256" key="1">
    <source>
        <dbReference type="SAM" id="Phobius"/>
    </source>
</evidence>
<reference evidence="2" key="1">
    <citation type="submission" date="2020-06" db="EMBL/GenBank/DDBJ databases">
        <title>Unique genomic features of the anaerobic methanotrophic archaea.</title>
        <authorList>
            <person name="Chadwick G.L."/>
            <person name="Skennerton C.T."/>
            <person name="Laso-Perez R."/>
            <person name="Leu A.O."/>
            <person name="Speth D.R."/>
            <person name="Yu H."/>
            <person name="Morgan-Lang C."/>
            <person name="Hatzenpichler R."/>
            <person name="Goudeau D."/>
            <person name="Malmstrom R."/>
            <person name="Brazelton W.J."/>
            <person name="Woyke T."/>
            <person name="Hallam S.J."/>
            <person name="Tyson G.W."/>
            <person name="Wegener G."/>
            <person name="Boetius A."/>
            <person name="Orphan V."/>
        </authorList>
    </citation>
    <scope>NUCLEOTIDE SEQUENCE</scope>
</reference>
<keyword evidence="1" id="KW-1133">Transmembrane helix</keyword>
<name>A0A7G9YYT2_9EURY</name>
<keyword evidence="1" id="KW-0812">Transmembrane</keyword>
<sequence>MKLMKLKWDHIKIGIYGLLGGLAVVVDKMFGHISTMIGLPLTILIVVLSISVIVIVMDRIKNKYQPDLQNILGKILNSCAKDPLKLKITTIRNFLDKTKEESLIMGDKVHILTNSLKTYDLTAPAVKVIADNLRDGVHYIYYLSPKKYPVLIAEKDKFVDLILKEREDLNKDHINSNLIFYTIDEKCLYNFATVTKKGATEGYWYVATLSPEESSPNLTILTLSEDDTNELVKAFTRLRDSSKRITALEKGLGNQ</sequence>
<dbReference type="EMBL" id="MT631533">
    <property type="protein sequence ID" value="QNO53166.1"/>
    <property type="molecule type" value="Genomic_DNA"/>
</dbReference>
<dbReference type="AlphaFoldDB" id="A0A7G9YYT2"/>
<proteinExistence type="predicted"/>
<protein>
    <submittedName>
        <fullName evidence="2">Uncharacterized protein</fullName>
    </submittedName>
</protein>
<feature type="transmembrane region" description="Helical" evidence="1">
    <location>
        <begin position="37"/>
        <end position="57"/>
    </location>
</feature>
<accession>A0A7G9YYT2</accession>